<accession>A0A225DJV8</accession>
<dbReference type="Gene3D" id="3.60.40.10">
    <property type="entry name" value="PPM-type phosphatase domain"/>
    <property type="match status" value="1"/>
</dbReference>
<dbReference type="SMART" id="SM00332">
    <property type="entry name" value="PP2Cc"/>
    <property type="match status" value="1"/>
</dbReference>
<dbReference type="InterPro" id="IPR015655">
    <property type="entry name" value="PP2C"/>
</dbReference>
<dbReference type="PANTHER" id="PTHR47992">
    <property type="entry name" value="PROTEIN PHOSPHATASE"/>
    <property type="match status" value="1"/>
</dbReference>
<dbReference type="AlphaFoldDB" id="A0A225DJV8"/>
<evidence type="ECO:0000259" key="1">
    <source>
        <dbReference type="PROSITE" id="PS51746"/>
    </source>
</evidence>
<gene>
    <name evidence="2" type="ORF">FRUB_08990</name>
</gene>
<reference evidence="3" key="1">
    <citation type="submission" date="2017-06" db="EMBL/GenBank/DDBJ databases">
        <title>Genome analysis of Fimbriiglobus ruber SP5, the first member of the order Planctomycetales with confirmed chitinolytic capability.</title>
        <authorList>
            <person name="Ravin N.V."/>
            <person name="Rakitin A.L."/>
            <person name="Ivanova A.A."/>
            <person name="Beletsky A.V."/>
            <person name="Kulichevskaya I.S."/>
            <person name="Mardanov A.V."/>
            <person name="Dedysh S.N."/>
        </authorList>
    </citation>
    <scope>NUCLEOTIDE SEQUENCE [LARGE SCALE GENOMIC DNA]</scope>
    <source>
        <strain evidence="3">SP5</strain>
    </source>
</reference>
<dbReference type="Proteomes" id="UP000214646">
    <property type="component" value="Unassembled WGS sequence"/>
</dbReference>
<dbReference type="InterPro" id="IPR001932">
    <property type="entry name" value="PPM-type_phosphatase-like_dom"/>
</dbReference>
<organism evidence="2 3">
    <name type="scientific">Fimbriiglobus ruber</name>
    <dbReference type="NCBI Taxonomy" id="1908690"/>
    <lineage>
        <taxon>Bacteria</taxon>
        <taxon>Pseudomonadati</taxon>
        <taxon>Planctomycetota</taxon>
        <taxon>Planctomycetia</taxon>
        <taxon>Gemmatales</taxon>
        <taxon>Gemmataceae</taxon>
        <taxon>Fimbriiglobus</taxon>
    </lineage>
</organism>
<feature type="domain" description="PPM-type phosphatase" evidence="1">
    <location>
        <begin position="1"/>
        <end position="204"/>
    </location>
</feature>
<dbReference type="SMART" id="SM00331">
    <property type="entry name" value="PP2C_SIG"/>
    <property type="match status" value="1"/>
</dbReference>
<dbReference type="InterPro" id="IPR036457">
    <property type="entry name" value="PPM-type-like_dom_sf"/>
</dbReference>
<proteinExistence type="predicted"/>
<comment type="caution">
    <text evidence="2">The sequence shown here is derived from an EMBL/GenBank/DDBJ whole genome shotgun (WGS) entry which is preliminary data.</text>
</comment>
<dbReference type="Pfam" id="PF13672">
    <property type="entry name" value="PP2C_2"/>
    <property type="match status" value="1"/>
</dbReference>
<dbReference type="PROSITE" id="PS51746">
    <property type="entry name" value="PPM_2"/>
    <property type="match status" value="1"/>
</dbReference>
<evidence type="ECO:0000313" key="2">
    <source>
        <dbReference type="EMBL" id="OWK36427.1"/>
    </source>
</evidence>
<protein>
    <submittedName>
        <fullName evidence="2">Protein serine/threonine phosphatase PrpC, regulation of stationary phase</fullName>
    </submittedName>
</protein>
<dbReference type="EMBL" id="NIDE01000017">
    <property type="protein sequence ID" value="OWK36427.1"/>
    <property type="molecule type" value="Genomic_DNA"/>
</dbReference>
<sequence>MADGMGGQGVGDKVSKQAVEDISLMYLGHVARDGPEAAIRRAFRAANEAIYDIGQSSQKLRGLGSTGTALFIRPEGAWIGHVGDSRAYRIRGNRIQQLTFDHSWVWEIARIQGIDPDEFGFQKNVIIRSLGLDAEVETDIEGPHPVEPGDRFLLCSDGLSNVVSPDELGAIVSAFPPDEACRYLVVLANLRGGPDNITCVVVQAPDVPEASRWSGMLQWARSTIASHFRAKQTGDTSRELHVYRDYEFTPGKPWSIPDWPRHFD</sequence>
<dbReference type="CDD" id="cd00143">
    <property type="entry name" value="PP2Cc"/>
    <property type="match status" value="1"/>
</dbReference>
<evidence type="ECO:0000313" key="3">
    <source>
        <dbReference type="Proteomes" id="UP000214646"/>
    </source>
</evidence>
<keyword evidence="3" id="KW-1185">Reference proteome</keyword>
<name>A0A225DJV8_9BACT</name>
<dbReference type="SUPFAM" id="SSF81606">
    <property type="entry name" value="PP2C-like"/>
    <property type="match status" value="1"/>
</dbReference>
<dbReference type="GO" id="GO:0004722">
    <property type="term" value="F:protein serine/threonine phosphatase activity"/>
    <property type="evidence" value="ECO:0007669"/>
    <property type="project" value="InterPro"/>
</dbReference>